<evidence type="ECO:0000313" key="4">
    <source>
        <dbReference type="Proteomes" id="UP000005408"/>
    </source>
</evidence>
<organism evidence="3 4">
    <name type="scientific">Magallana gigas</name>
    <name type="common">Pacific oyster</name>
    <name type="synonym">Crassostrea gigas</name>
    <dbReference type="NCBI Taxonomy" id="29159"/>
    <lineage>
        <taxon>Eukaryota</taxon>
        <taxon>Metazoa</taxon>
        <taxon>Spiralia</taxon>
        <taxon>Lophotrochozoa</taxon>
        <taxon>Mollusca</taxon>
        <taxon>Bivalvia</taxon>
        <taxon>Autobranchia</taxon>
        <taxon>Pteriomorphia</taxon>
        <taxon>Ostreida</taxon>
        <taxon>Ostreoidea</taxon>
        <taxon>Ostreidae</taxon>
        <taxon>Magallana</taxon>
    </lineage>
</organism>
<name>A0A8W8LTE8_MAGGI</name>
<keyword evidence="2" id="KW-0472">Membrane</keyword>
<sequence length="285" mass="32668">MAFSLVMFLPRFYTIKYKLFSTRHTYICRHLIDSANTDVIKNMATFYRKLEYSSLVVLFCVSNALAKTYTINVDKDECEYYQTHTVNQFQTYEIVWHGYAIKGCGVGFYAVGDSIFSFDDYKICVKPVVWDMEDCSSQLYLRYNSVKTVACTDKEPETLCYDPGVNLDIDVKMHDELVWKVNTTSFTLKVYAKDTTYYGVGLVAACIILWLIIVAVCTLARRRQRSATGHQRRSRSIYSLPGIDNFNFIPTDGPSPPPYSPCDEHLPPPYSAEDLQKENDAALHI</sequence>
<keyword evidence="4" id="KW-1185">Reference proteome</keyword>
<dbReference type="EnsemblMetazoa" id="G29006.2">
    <property type="protein sequence ID" value="G29006.2:cds"/>
    <property type="gene ID" value="G29006"/>
</dbReference>
<feature type="transmembrane region" description="Helical" evidence="2">
    <location>
        <begin position="197"/>
        <end position="220"/>
    </location>
</feature>
<accession>A0A8W8LTE8</accession>
<keyword evidence="2" id="KW-0812">Transmembrane</keyword>
<evidence type="ECO:0000256" key="1">
    <source>
        <dbReference type="SAM" id="MobiDB-lite"/>
    </source>
</evidence>
<evidence type="ECO:0000256" key="2">
    <source>
        <dbReference type="SAM" id="Phobius"/>
    </source>
</evidence>
<feature type="region of interest" description="Disordered" evidence="1">
    <location>
        <begin position="252"/>
        <end position="273"/>
    </location>
</feature>
<dbReference type="AlphaFoldDB" id="A0A8W8LTE8"/>
<reference evidence="3" key="1">
    <citation type="submission" date="2022-08" db="UniProtKB">
        <authorList>
            <consortium name="EnsemblMetazoa"/>
        </authorList>
    </citation>
    <scope>IDENTIFICATION</scope>
    <source>
        <strain evidence="3">05x7-T-G4-1.051#20</strain>
    </source>
</reference>
<dbReference type="Proteomes" id="UP000005408">
    <property type="component" value="Unassembled WGS sequence"/>
</dbReference>
<protein>
    <submittedName>
        <fullName evidence="3">Uncharacterized protein</fullName>
    </submittedName>
</protein>
<keyword evidence="2" id="KW-1133">Transmembrane helix</keyword>
<proteinExistence type="predicted"/>
<evidence type="ECO:0000313" key="3">
    <source>
        <dbReference type="EnsemblMetazoa" id="G29006.2:cds"/>
    </source>
</evidence>